<evidence type="ECO:0000256" key="1">
    <source>
        <dbReference type="ARBA" id="ARBA00034120"/>
    </source>
</evidence>
<feature type="domain" description="Reverse transcriptase" evidence="2">
    <location>
        <begin position="99"/>
        <end position="333"/>
    </location>
</feature>
<dbReference type="InterPro" id="IPR051083">
    <property type="entry name" value="GrpII_Intron_Splice-Mob/Def"/>
</dbReference>
<accession>A0A174ID40</accession>
<dbReference type="Proteomes" id="UP000440614">
    <property type="component" value="Unassembled WGS sequence"/>
</dbReference>
<keyword evidence="4" id="KW-0808">Transferase</keyword>
<dbReference type="InterPro" id="IPR000477">
    <property type="entry name" value="RT_dom"/>
</dbReference>
<reference evidence="3 6" key="1">
    <citation type="submission" date="2015-09" db="EMBL/GenBank/DDBJ databases">
        <authorList>
            <consortium name="Pathogen Informatics"/>
        </authorList>
    </citation>
    <scope>NUCLEOTIDE SEQUENCE [LARGE SCALE GENOMIC DNA]</scope>
    <source>
        <strain evidence="3 6">2789STDY5834899</strain>
    </source>
</reference>
<comment type="similarity">
    <text evidence="1">Belongs to the bacterial reverse transcriptase family.</text>
</comment>
<reference evidence="4 7" key="2">
    <citation type="journal article" date="2019" name="Nat. Med.">
        <title>A library of human gut bacterial isolates paired with longitudinal multiomics data enables mechanistic microbiome research.</title>
        <authorList>
            <person name="Poyet M."/>
            <person name="Groussin M."/>
            <person name="Gibbons S.M."/>
            <person name="Avila-Pacheco J."/>
            <person name="Jiang X."/>
            <person name="Kearney S.M."/>
            <person name="Perrotta A.R."/>
            <person name="Berdy B."/>
            <person name="Zhao S."/>
            <person name="Lieberman T.D."/>
            <person name="Swanson P.K."/>
            <person name="Smith M."/>
            <person name="Roesemann S."/>
            <person name="Alexander J.E."/>
            <person name="Rich S.A."/>
            <person name="Livny J."/>
            <person name="Vlamakis H."/>
            <person name="Clish C."/>
            <person name="Bullock K."/>
            <person name="Deik A."/>
            <person name="Scott J."/>
            <person name="Pierce K.A."/>
            <person name="Xavier R.J."/>
            <person name="Alm E.J."/>
        </authorList>
    </citation>
    <scope>NUCLEOTIDE SEQUENCE [LARGE SCALE GENOMIC DNA]</scope>
    <source>
        <strain evidence="4 7">BIOML-A188</strain>
    </source>
</reference>
<evidence type="ECO:0000313" key="3">
    <source>
        <dbReference type="EMBL" id="CUO84381.1"/>
    </source>
</evidence>
<dbReference type="RefSeq" id="WP_007897400.1">
    <property type="nucleotide sequence ID" value="NZ_JAHYPY010000007.1"/>
</dbReference>
<reference evidence="5" key="3">
    <citation type="submission" date="2021-07" db="EMBL/GenBank/DDBJ databases">
        <title>Comparative genomics of Bacteroides fragilis group isolates reveals species-dependent resistance mechanisms and validates clinical tools for resistance prediction.</title>
        <authorList>
            <person name="Wallace M.J."/>
            <person name="Jean S."/>
            <person name="Wallace M.A."/>
            <person name="Carey-Ann B.D."/>
            <person name="Dantas G."/>
        </authorList>
    </citation>
    <scope>NUCLEOTIDE SEQUENCE</scope>
    <source>
        <strain evidence="5">BJH_160</strain>
    </source>
</reference>
<dbReference type="Proteomes" id="UP001200544">
    <property type="component" value="Unassembled WGS sequence"/>
</dbReference>
<dbReference type="Pfam" id="PF00078">
    <property type="entry name" value="RVT_1"/>
    <property type="match status" value="1"/>
</dbReference>
<proteinExistence type="inferred from homology"/>
<gene>
    <name evidence="3" type="primary">ltrA_1</name>
    <name evidence="4" type="synonym">ltrA</name>
    <name evidence="3" type="ORF">ERS852511_00300</name>
    <name evidence="4" type="ORF">GAO51_15575</name>
    <name evidence="5" type="ORF">K0H07_02035</name>
</gene>
<dbReference type="GeneID" id="78336286"/>
<dbReference type="InterPro" id="IPR030931">
    <property type="entry name" value="Group_II_RT_mat"/>
</dbReference>
<evidence type="ECO:0000259" key="2">
    <source>
        <dbReference type="PROSITE" id="PS50878"/>
    </source>
</evidence>
<evidence type="ECO:0000313" key="7">
    <source>
        <dbReference type="Proteomes" id="UP000440614"/>
    </source>
</evidence>
<dbReference type="SUPFAM" id="SSF56672">
    <property type="entry name" value="DNA/RNA polymerases"/>
    <property type="match status" value="1"/>
</dbReference>
<dbReference type="NCBIfam" id="TIGR04416">
    <property type="entry name" value="group_II_RT_mat"/>
    <property type="match status" value="1"/>
</dbReference>
<sequence>MKKRQLDEAQAKCASSAALTAWQTINWVSCEKEVRKLQVRIVEALKANRIGKVKSLQRILISSFSAKALAVRRVTSNSGGSTAGVDKETWLTPIRRYKAISSLTTRGYKPKPLRRVFIPKKNGKMRPLGIPTIKDRAMQALFLMALEPIAETLADGNSYGFRKYRSCADATDQIYKCLHKKTSAQWVLEGDIKGCFDHISHEWLLDNVIIDKEMLRKWLKAGVIEKNVFHMTDEGTPQGGIISPTLANITLDGMEALVAKHSTRRDNGKTYSNKVNLVRYADDFIVTGDTKEVLEEIKSELIVFLKDRGLELSEEKTLITHIKDGFDFLGFNIRKYGNGMLLIKPSKKNQKKFAESTHEVIYKMRSAKQTDVIGKLNPKISGWANYYRYVSSKEVFSKLDHIIFLQLRRWSIRRHHDKSLKWIEKKYWQHDGKRGWIFGTKGKDKKGKEKIYRLIQLTHTPILRYTKIRSKANPFDPRYDEYFKQRQETKSRTRPLKCSA</sequence>
<dbReference type="EMBL" id="WCSY01000014">
    <property type="protein sequence ID" value="KAB4310786.1"/>
    <property type="molecule type" value="Genomic_DNA"/>
</dbReference>
<evidence type="ECO:0000313" key="4">
    <source>
        <dbReference type="EMBL" id="KAB4310786.1"/>
    </source>
</evidence>
<dbReference type="EMBL" id="JAHYQA010000001">
    <property type="protein sequence ID" value="MCE9235939.1"/>
    <property type="molecule type" value="Genomic_DNA"/>
</dbReference>
<dbReference type="InterPro" id="IPR025960">
    <property type="entry name" value="RVT_N"/>
</dbReference>
<dbReference type="Pfam" id="PF13655">
    <property type="entry name" value="RVT_N"/>
    <property type="match status" value="1"/>
</dbReference>
<dbReference type="EMBL" id="CZAP01000001">
    <property type="protein sequence ID" value="CUO84381.1"/>
    <property type="molecule type" value="Genomic_DNA"/>
</dbReference>
<evidence type="ECO:0000313" key="5">
    <source>
        <dbReference type="EMBL" id="MCE9235939.1"/>
    </source>
</evidence>
<dbReference type="PANTHER" id="PTHR34047">
    <property type="entry name" value="NUCLEAR INTRON MATURASE 1, MITOCHONDRIAL-RELATED"/>
    <property type="match status" value="1"/>
</dbReference>
<dbReference type="Pfam" id="PF08388">
    <property type="entry name" value="GIIM"/>
    <property type="match status" value="1"/>
</dbReference>
<protein>
    <submittedName>
        <fullName evidence="3 4">Reverse transcriptase</fullName>
        <ecNumber evidence="4">2.7.7.49</ecNumber>
    </submittedName>
</protein>
<dbReference type="Proteomes" id="UP000095576">
    <property type="component" value="Unassembled WGS sequence"/>
</dbReference>
<dbReference type="InterPro" id="IPR013597">
    <property type="entry name" value="Mat_intron_G2"/>
</dbReference>
<dbReference type="PROSITE" id="PS50878">
    <property type="entry name" value="RT_POL"/>
    <property type="match status" value="1"/>
</dbReference>
<keyword evidence="4" id="KW-0548">Nucleotidyltransferase</keyword>
<evidence type="ECO:0000313" key="6">
    <source>
        <dbReference type="Proteomes" id="UP000095576"/>
    </source>
</evidence>
<keyword evidence="3" id="KW-0695">RNA-directed DNA polymerase</keyword>
<dbReference type="GeneID" id="86048240"/>
<organism evidence="3 6">
    <name type="scientific">Bacteroides thetaiotaomicron</name>
    <dbReference type="NCBI Taxonomy" id="818"/>
    <lineage>
        <taxon>Bacteria</taxon>
        <taxon>Pseudomonadati</taxon>
        <taxon>Bacteroidota</taxon>
        <taxon>Bacteroidia</taxon>
        <taxon>Bacteroidales</taxon>
        <taxon>Bacteroidaceae</taxon>
        <taxon>Bacteroides</taxon>
    </lineage>
</organism>
<dbReference type="GO" id="GO:0003964">
    <property type="term" value="F:RNA-directed DNA polymerase activity"/>
    <property type="evidence" value="ECO:0007669"/>
    <property type="project" value="UniProtKB-KW"/>
</dbReference>
<dbReference type="EC" id="2.7.7.49" evidence="4"/>
<dbReference type="AlphaFoldDB" id="A0A174ID40"/>
<name>A0A174ID40_BACT4</name>
<dbReference type="InterPro" id="IPR043502">
    <property type="entry name" value="DNA/RNA_pol_sf"/>
</dbReference>
<dbReference type="PANTHER" id="PTHR34047:SF10">
    <property type="entry name" value="GROUP II INTRON-ASSOCIATED OPEN READING FRAME"/>
    <property type="match status" value="1"/>
</dbReference>
<dbReference type="CDD" id="cd01651">
    <property type="entry name" value="RT_G2_intron"/>
    <property type="match status" value="1"/>
</dbReference>